<evidence type="ECO:0000313" key="6">
    <source>
        <dbReference type="EMBL" id="SDD69869.1"/>
    </source>
</evidence>
<dbReference type="CDD" id="cd07205">
    <property type="entry name" value="Pat_PNPLA6_PNPLA7_NTE1_like"/>
    <property type="match status" value="1"/>
</dbReference>
<keyword evidence="3 4" id="KW-0443">Lipid metabolism</keyword>
<proteinExistence type="predicted"/>
<dbReference type="PANTHER" id="PTHR14226:SF29">
    <property type="entry name" value="NEUROPATHY TARGET ESTERASE SWS"/>
    <property type="match status" value="1"/>
</dbReference>
<dbReference type="SUPFAM" id="SSF52151">
    <property type="entry name" value="FabD/lysophospholipase-like"/>
    <property type="match status" value="1"/>
</dbReference>
<dbReference type="GO" id="GO:0016787">
    <property type="term" value="F:hydrolase activity"/>
    <property type="evidence" value="ECO:0007669"/>
    <property type="project" value="UniProtKB-UniRule"/>
</dbReference>
<organism evidence="6 7">
    <name type="scientific">Pricia antarctica</name>
    <dbReference type="NCBI Taxonomy" id="641691"/>
    <lineage>
        <taxon>Bacteria</taxon>
        <taxon>Pseudomonadati</taxon>
        <taxon>Bacteroidota</taxon>
        <taxon>Flavobacteriia</taxon>
        <taxon>Flavobacteriales</taxon>
        <taxon>Flavobacteriaceae</taxon>
        <taxon>Pricia</taxon>
    </lineage>
</organism>
<protein>
    <submittedName>
        <fullName evidence="6">NTE family protein</fullName>
    </submittedName>
</protein>
<evidence type="ECO:0000256" key="4">
    <source>
        <dbReference type="PROSITE-ProRule" id="PRU01161"/>
    </source>
</evidence>
<dbReference type="PROSITE" id="PS51635">
    <property type="entry name" value="PNPLA"/>
    <property type="match status" value="1"/>
</dbReference>
<feature type="domain" description="PNPLA" evidence="5">
    <location>
        <begin position="30"/>
        <end position="188"/>
    </location>
</feature>
<dbReference type="Gene3D" id="3.40.1090.10">
    <property type="entry name" value="Cytosolic phospholipase A2 catalytic domain"/>
    <property type="match status" value="2"/>
</dbReference>
<feature type="short sequence motif" description="GXSXG" evidence="4">
    <location>
        <begin position="61"/>
        <end position="65"/>
    </location>
</feature>
<dbReference type="Pfam" id="PF01734">
    <property type="entry name" value="Patatin"/>
    <property type="match status" value="1"/>
</dbReference>
<evidence type="ECO:0000313" key="7">
    <source>
        <dbReference type="Proteomes" id="UP000199109"/>
    </source>
</evidence>
<keyword evidence="1 4" id="KW-0378">Hydrolase</keyword>
<dbReference type="AlphaFoldDB" id="A0A1G6WVQ6"/>
<evidence type="ECO:0000256" key="1">
    <source>
        <dbReference type="ARBA" id="ARBA00022801"/>
    </source>
</evidence>
<keyword evidence="2 4" id="KW-0442">Lipid degradation</keyword>
<dbReference type="InterPro" id="IPR016035">
    <property type="entry name" value="Acyl_Trfase/lysoPLipase"/>
</dbReference>
<feature type="active site" description="Proton acceptor" evidence="4">
    <location>
        <position position="175"/>
    </location>
</feature>
<evidence type="ECO:0000256" key="2">
    <source>
        <dbReference type="ARBA" id="ARBA00022963"/>
    </source>
</evidence>
<dbReference type="InterPro" id="IPR050301">
    <property type="entry name" value="NTE"/>
</dbReference>
<dbReference type="EMBL" id="FNAO01000001">
    <property type="protein sequence ID" value="SDD69869.1"/>
    <property type="molecule type" value="Genomic_DNA"/>
</dbReference>
<dbReference type="Proteomes" id="UP000199109">
    <property type="component" value="Unassembled WGS sequence"/>
</dbReference>
<dbReference type="InterPro" id="IPR002641">
    <property type="entry name" value="PNPLA_dom"/>
</dbReference>
<dbReference type="GO" id="GO:0016042">
    <property type="term" value="P:lipid catabolic process"/>
    <property type="evidence" value="ECO:0007669"/>
    <property type="project" value="UniProtKB-UniRule"/>
</dbReference>
<accession>A0A1G6WVQ6</accession>
<dbReference type="PANTHER" id="PTHR14226">
    <property type="entry name" value="NEUROPATHY TARGET ESTERASE/SWISS CHEESE D.MELANOGASTER"/>
    <property type="match status" value="1"/>
</dbReference>
<name>A0A1G6WVQ6_9FLAO</name>
<feature type="short sequence motif" description="GXGXXG" evidence="4">
    <location>
        <begin position="34"/>
        <end position="39"/>
    </location>
</feature>
<sequence>MSTFDSDNLPSKALSNFNTMNDLKSKSIGLVLSGGGVRGMAHIGLIQAMKEHGISAKMVSGSSIGALVGALYANGNSVQDMLSLFKETPLFRYNFLTILKPGFIDTDRYFKVFKEYFPENAFDALERKLYVVATNLQKGEQRYFSEGELIRPLLASAALPPVFSPVELEGELFADGGIMNNFPLEPVMGNVDYIIGSNVSKVSELYKNALKNSWQITGRVTSLMIYAVNRQKLESCDLLLEFQALEKIGVLDRKGIEKAYLVGYEYASRVLDDVLE</sequence>
<dbReference type="STRING" id="641691.SAMN05421636_101441"/>
<reference evidence="6 7" key="1">
    <citation type="submission" date="2016-10" db="EMBL/GenBank/DDBJ databases">
        <authorList>
            <person name="de Groot N.N."/>
        </authorList>
    </citation>
    <scope>NUCLEOTIDE SEQUENCE [LARGE SCALE GENOMIC DNA]</scope>
    <source>
        <strain evidence="6 7">DSM 23421</strain>
    </source>
</reference>
<evidence type="ECO:0000256" key="3">
    <source>
        <dbReference type="ARBA" id="ARBA00023098"/>
    </source>
</evidence>
<gene>
    <name evidence="6" type="ORF">SAMN05421636_101441</name>
</gene>
<keyword evidence="7" id="KW-1185">Reference proteome</keyword>
<evidence type="ECO:0000259" key="5">
    <source>
        <dbReference type="PROSITE" id="PS51635"/>
    </source>
</evidence>
<feature type="active site" description="Nucleophile" evidence="4">
    <location>
        <position position="63"/>
    </location>
</feature>
<feature type="short sequence motif" description="DGA/G" evidence="4">
    <location>
        <begin position="175"/>
        <end position="177"/>
    </location>
</feature>